<feature type="region of interest" description="Disordered" evidence="1">
    <location>
        <begin position="435"/>
        <end position="459"/>
    </location>
</feature>
<dbReference type="EMBL" id="KV745005">
    <property type="protein sequence ID" value="OCK79458.1"/>
    <property type="molecule type" value="Genomic_DNA"/>
</dbReference>
<feature type="region of interest" description="Disordered" evidence="1">
    <location>
        <begin position="323"/>
        <end position="397"/>
    </location>
</feature>
<organism evidence="2 3">
    <name type="scientific">Lepidopterella palustris CBS 459.81</name>
    <dbReference type="NCBI Taxonomy" id="1314670"/>
    <lineage>
        <taxon>Eukaryota</taxon>
        <taxon>Fungi</taxon>
        <taxon>Dikarya</taxon>
        <taxon>Ascomycota</taxon>
        <taxon>Pezizomycotina</taxon>
        <taxon>Dothideomycetes</taxon>
        <taxon>Pleosporomycetidae</taxon>
        <taxon>Mytilinidiales</taxon>
        <taxon>Argynnaceae</taxon>
        <taxon>Lepidopterella</taxon>
    </lineage>
</organism>
<keyword evidence="3" id="KW-1185">Reference proteome</keyword>
<protein>
    <submittedName>
        <fullName evidence="2">Uncharacterized protein</fullName>
    </submittedName>
</protein>
<feature type="compositionally biased region" description="Polar residues" evidence="1">
    <location>
        <begin position="215"/>
        <end position="241"/>
    </location>
</feature>
<sequence>MANYSQPPYGMPLNGVPPPNMVPPPANGPHDQRQAAVADAFQYNSNLPGLNFQGFGHNAPGHYQQFWNPLQSGVFPPLPLYPHPYLGQNNLPIPPPPGPPPPPLYYNPTAHLPVQSSDTASPTKAFSDPSTVTHATTSTAENGIAANNRILEISEADKEEGELSEGDRVSESPASRNTNRVDPPRSVAHNKHDQFRASSRNDSYRPNLEFGDPFPNNTNHSPVNSLHSRPISNLGQPNSEMMSPRPLNPKAAASNPILQLRASGDLEEQRDRAKKWISILNQNKVSYEQLLEEGLDPQILGSIYKDLSIPTALERMSKDTPAHVRDMLPTNGQPKSNAPHGASESAHAPQLSSNVSASQAAVDFPLPPPPTTTTTTAAAAAAAATTPQATSNTRALNSAQVKPIVTSIPNVSRTTPVTSAPSPIDRKDYIARLQAAKKGKQPAASKPAVQDIPAASATSGTCAKIIQPQPVEKLSDVTSNVQNVMSAAEKRKAQTELARQKLEAIAIASRKAGPPTLPQSSAVLQSPAVPLSTGAASAPLSRTSSFSSAIHTSEQENEPGDRPINSTTSSAIPVNTTSISSQNGGFQNSNKSFSPPSVLSSSFNGIPGLFMTASPTLGKATQTPTVQIPPSKVVAAPIHVPNKTFLSLRIR</sequence>
<feature type="region of interest" description="Disordered" evidence="1">
    <location>
        <begin position="91"/>
        <end position="251"/>
    </location>
</feature>
<feature type="region of interest" description="Disordered" evidence="1">
    <location>
        <begin position="1"/>
        <end position="32"/>
    </location>
</feature>
<dbReference type="OrthoDB" id="1922977at2759"/>
<feature type="region of interest" description="Disordered" evidence="1">
    <location>
        <begin position="532"/>
        <end position="570"/>
    </location>
</feature>
<evidence type="ECO:0000313" key="2">
    <source>
        <dbReference type="EMBL" id="OCK79458.1"/>
    </source>
</evidence>
<evidence type="ECO:0000256" key="1">
    <source>
        <dbReference type="SAM" id="MobiDB-lite"/>
    </source>
</evidence>
<dbReference type="AlphaFoldDB" id="A0A8E2JEG0"/>
<feature type="compositionally biased region" description="Low complexity" evidence="1">
    <location>
        <begin position="372"/>
        <end position="390"/>
    </location>
</feature>
<feature type="compositionally biased region" description="Polar residues" evidence="1">
    <location>
        <begin position="540"/>
        <end position="552"/>
    </location>
</feature>
<feature type="compositionally biased region" description="Polar residues" evidence="1">
    <location>
        <begin position="350"/>
        <end position="359"/>
    </location>
</feature>
<feature type="compositionally biased region" description="Polar residues" evidence="1">
    <location>
        <begin position="114"/>
        <end position="141"/>
    </location>
</feature>
<evidence type="ECO:0000313" key="3">
    <source>
        <dbReference type="Proteomes" id="UP000250266"/>
    </source>
</evidence>
<proteinExistence type="predicted"/>
<gene>
    <name evidence="2" type="ORF">K432DRAFT_68538</name>
</gene>
<name>A0A8E2JEG0_9PEZI</name>
<reference evidence="2 3" key="1">
    <citation type="journal article" date="2016" name="Nat. Commun.">
        <title>Ectomycorrhizal ecology is imprinted in the genome of the dominant symbiotic fungus Cenococcum geophilum.</title>
        <authorList>
            <consortium name="DOE Joint Genome Institute"/>
            <person name="Peter M."/>
            <person name="Kohler A."/>
            <person name="Ohm R.A."/>
            <person name="Kuo A."/>
            <person name="Krutzmann J."/>
            <person name="Morin E."/>
            <person name="Arend M."/>
            <person name="Barry K.W."/>
            <person name="Binder M."/>
            <person name="Choi C."/>
            <person name="Clum A."/>
            <person name="Copeland A."/>
            <person name="Grisel N."/>
            <person name="Haridas S."/>
            <person name="Kipfer T."/>
            <person name="LaButti K."/>
            <person name="Lindquist E."/>
            <person name="Lipzen A."/>
            <person name="Maire R."/>
            <person name="Meier B."/>
            <person name="Mihaltcheva S."/>
            <person name="Molinier V."/>
            <person name="Murat C."/>
            <person name="Poggeler S."/>
            <person name="Quandt C.A."/>
            <person name="Sperisen C."/>
            <person name="Tritt A."/>
            <person name="Tisserant E."/>
            <person name="Crous P.W."/>
            <person name="Henrissat B."/>
            <person name="Nehls U."/>
            <person name="Egli S."/>
            <person name="Spatafora J.W."/>
            <person name="Grigoriev I.V."/>
            <person name="Martin F.M."/>
        </authorList>
    </citation>
    <scope>NUCLEOTIDE SEQUENCE [LARGE SCALE GENOMIC DNA]</scope>
    <source>
        <strain evidence="2 3">CBS 459.81</strain>
    </source>
</reference>
<feature type="compositionally biased region" description="Pro residues" evidence="1">
    <location>
        <begin position="92"/>
        <end position="105"/>
    </location>
</feature>
<accession>A0A8E2JEG0</accession>
<feature type="compositionally biased region" description="Pro residues" evidence="1">
    <location>
        <begin position="15"/>
        <end position="27"/>
    </location>
</feature>
<dbReference type="Proteomes" id="UP000250266">
    <property type="component" value="Unassembled WGS sequence"/>
</dbReference>